<dbReference type="InterPro" id="IPR011009">
    <property type="entry name" value="Kinase-like_dom_sf"/>
</dbReference>
<evidence type="ECO:0000256" key="2">
    <source>
        <dbReference type="ARBA" id="ARBA00005543"/>
    </source>
</evidence>
<dbReference type="HOGENOM" id="CLU_019189_7_0_1"/>
<evidence type="ECO:0000313" key="7">
    <source>
        <dbReference type="EMBL" id="EEH02544.1"/>
    </source>
</evidence>
<organism evidence="7 8">
    <name type="scientific">Ajellomyces capsulatus (strain G186AR / H82 / ATCC MYA-2454 / RMSCC 2432)</name>
    <name type="common">Darling's disease fungus</name>
    <name type="synonym">Histoplasma capsulatum</name>
    <dbReference type="NCBI Taxonomy" id="447093"/>
    <lineage>
        <taxon>Eukaryota</taxon>
        <taxon>Fungi</taxon>
        <taxon>Dikarya</taxon>
        <taxon>Ascomycota</taxon>
        <taxon>Pezizomycotina</taxon>
        <taxon>Eurotiomycetes</taxon>
        <taxon>Eurotiomycetidae</taxon>
        <taxon>Onygenales</taxon>
        <taxon>Ajellomycetaceae</taxon>
        <taxon>Histoplasma</taxon>
    </lineage>
</organism>
<dbReference type="GeneID" id="69042231"/>
<dbReference type="SUPFAM" id="SSF56112">
    <property type="entry name" value="Protein kinase-like (PK-like)"/>
    <property type="match status" value="1"/>
</dbReference>
<dbReference type="GO" id="GO:0005739">
    <property type="term" value="C:mitochondrion"/>
    <property type="evidence" value="ECO:0007669"/>
    <property type="project" value="UniProtKB-SubCell"/>
</dbReference>
<keyword evidence="5" id="KW-0496">Mitochondrion</keyword>
<comment type="subcellular location">
    <subcellularLocation>
        <location evidence="1">Mitochondrion</location>
    </subcellularLocation>
</comment>
<keyword evidence="4" id="KW-0809">Transit peptide</keyword>
<keyword evidence="8" id="KW-1185">Reference proteome</keyword>
<dbReference type="VEuPathDB" id="FungiDB:I7I50_03744"/>
<proteinExistence type="inferred from homology"/>
<evidence type="ECO:0000256" key="4">
    <source>
        <dbReference type="ARBA" id="ARBA00022946"/>
    </source>
</evidence>
<protein>
    <recommendedName>
        <fullName evidence="3">Altered inheritance of mitochondria protein 9, mitochondrial</fullName>
    </recommendedName>
    <alternativeName>
        <fullName evidence="6">Found in mitochondrial proteome protein 29</fullName>
    </alternativeName>
</protein>
<dbReference type="PANTHER" id="PTHR36091:SF1">
    <property type="entry name" value="ALTERED INHERITANCE OF MITOCHONDRIA PROTEIN 9, MITOCHONDRIAL"/>
    <property type="match status" value="1"/>
</dbReference>
<name>C0P1D5_AJECG</name>
<dbReference type="STRING" id="447093.C0P1D5"/>
<dbReference type="RefSeq" id="XP_045283025.1">
    <property type="nucleotide sequence ID" value="XM_045436264.1"/>
</dbReference>
<evidence type="ECO:0000256" key="5">
    <source>
        <dbReference type="ARBA" id="ARBA00023128"/>
    </source>
</evidence>
<dbReference type="EMBL" id="GG663413">
    <property type="protein sequence ID" value="EEH02544.1"/>
    <property type="molecule type" value="Genomic_DNA"/>
</dbReference>
<dbReference type="InParanoid" id="C0P1D5"/>
<comment type="similarity">
    <text evidence="2">Belongs to the AIM9 family.</text>
</comment>
<evidence type="ECO:0000256" key="3">
    <source>
        <dbReference type="ARBA" id="ARBA00016197"/>
    </source>
</evidence>
<dbReference type="AlphaFoldDB" id="C0P1D5"/>
<gene>
    <name evidence="7" type="ORF">HCBG_09215</name>
</gene>
<evidence type="ECO:0000313" key="8">
    <source>
        <dbReference type="Proteomes" id="UP000001631"/>
    </source>
</evidence>
<dbReference type="InterPro" id="IPR051035">
    <property type="entry name" value="Mito_inheritance_9"/>
</dbReference>
<evidence type="ECO:0000256" key="6">
    <source>
        <dbReference type="ARBA" id="ARBA00031849"/>
    </source>
</evidence>
<accession>C0P1D5</accession>
<evidence type="ECO:0000256" key="1">
    <source>
        <dbReference type="ARBA" id="ARBA00004173"/>
    </source>
</evidence>
<sequence>MSWFLYSQDKVRLKTTLPSIFKASNLSYDYNPASMDSSQIVRAACCVAVKKHPDGMFNKAFLMSMNDGREVIVKVPNLNAVVPHYTTASEVATMDFARKTLDTPVPRVYAWNSQAKTHPMSAEFIIMDKVKGVLLFQVWGTMKLPQKLKVLLAITYLQKQWLRVSFFYYGSLYYAGDMQPSADSHYIKNSEVISDSDFMIGSATGRDWCDAG</sequence>
<reference evidence="7" key="1">
    <citation type="submission" date="2009-02" db="EMBL/GenBank/DDBJ databases">
        <title>The Genome Sequence of Ajellomyces capsulatus strain G186AR.</title>
        <authorList>
            <consortium name="The Broad Institute Genome Sequencing Platform"/>
            <person name="Champion M."/>
            <person name="Cuomo C."/>
            <person name="Ma L.-J."/>
            <person name="Henn M.R."/>
            <person name="Sil A."/>
            <person name="Goldman B."/>
            <person name="Young S.K."/>
            <person name="Kodira C.D."/>
            <person name="Zeng Q."/>
            <person name="Koehrsen M."/>
            <person name="Alvarado L."/>
            <person name="Berlin A."/>
            <person name="Borenstein D."/>
            <person name="Chen Z."/>
            <person name="Engels R."/>
            <person name="Freedman E."/>
            <person name="Gellesch M."/>
            <person name="Goldberg J."/>
            <person name="Griggs A."/>
            <person name="Gujja S."/>
            <person name="Heiman D."/>
            <person name="Hepburn T."/>
            <person name="Howarth C."/>
            <person name="Jen D."/>
            <person name="Larson L."/>
            <person name="Lewis B."/>
            <person name="Mehta T."/>
            <person name="Park D."/>
            <person name="Pearson M."/>
            <person name="Roberts A."/>
            <person name="Saif S."/>
            <person name="Shea T."/>
            <person name="Shenoy N."/>
            <person name="Sisk P."/>
            <person name="Stolte C."/>
            <person name="Sykes S."/>
            <person name="Walk T."/>
            <person name="White J."/>
            <person name="Yandava C."/>
            <person name="Klein B."/>
            <person name="McEwen J.G."/>
            <person name="Puccia R."/>
            <person name="Goldman G.H."/>
            <person name="Felipe M.S."/>
            <person name="Nino-Vega G."/>
            <person name="San-Blas G."/>
            <person name="Taylor J."/>
            <person name="Mendoza L."/>
            <person name="Galagan J."/>
            <person name="Nusbaum C."/>
            <person name="Birren B."/>
        </authorList>
    </citation>
    <scope>NUCLEOTIDE SEQUENCE</scope>
    <source>
        <strain evidence="7">G186AR</strain>
    </source>
</reference>
<dbReference type="Proteomes" id="UP000001631">
    <property type="component" value="Unassembled WGS sequence"/>
</dbReference>
<dbReference type="PANTHER" id="PTHR36091">
    <property type="entry name" value="ALTERED INHERITANCE OF MITOCHONDRIA PROTEIN 9, MITOCHONDRIAL"/>
    <property type="match status" value="1"/>
</dbReference>
<dbReference type="Gene3D" id="3.30.200.20">
    <property type="entry name" value="Phosphorylase Kinase, domain 1"/>
    <property type="match status" value="1"/>
</dbReference>